<evidence type="ECO:0000259" key="3">
    <source>
        <dbReference type="Pfam" id="PF00149"/>
    </source>
</evidence>
<dbReference type="InterPro" id="IPR014485">
    <property type="entry name" value="Pesterase_C1039"/>
</dbReference>
<organism evidence="5 6">
    <name type="scientific">Daldinia eschscholtzii</name>
    <dbReference type="NCBI Taxonomy" id="292717"/>
    <lineage>
        <taxon>Eukaryota</taxon>
        <taxon>Fungi</taxon>
        <taxon>Dikarya</taxon>
        <taxon>Ascomycota</taxon>
        <taxon>Pezizomycotina</taxon>
        <taxon>Sordariomycetes</taxon>
        <taxon>Xylariomycetidae</taxon>
        <taxon>Xylariales</taxon>
        <taxon>Hypoxylaceae</taxon>
        <taxon>Daldinia</taxon>
    </lineage>
</organism>
<dbReference type="SUPFAM" id="SSF56300">
    <property type="entry name" value="Metallo-dependent phosphatases"/>
    <property type="match status" value="1"/>
</dbReference>
<protein>
    <recommendedName>
        <fullName evidence="7">Calcineurin-like phosphoesterase domain-containing protein</fullName>
    </recommendedName>
</protein>
<dbReference type="InterPro" id="IPR004843">
    <property type="entry name" value="Calcineurin-like_PHP"/>
</dbReference>
<evidence type="ECO:0000313" key="6">
    <source>
        <dbReference type="Proteomes" id="UP001369815"/>
    </source>
</evidence>
<evidence type="ECO:0008006" key="7">
    <source>
        <dbReference type="Google" id="ProtNLM"/>
    </source>
</evidence>
<dbReference type="PANTHER" id="PTHR11575">
    <property type="entry name" value="5'-NUCLEOTIDASE-RELATED"/>
    <property type="match status" value="1"/>
</dbReference>
<dbReference type="CDD" id="cd07407">
    <property type="entry name" value="MPP_YHR202W_N"/>
    <property type="match status" value="1"/>
</dbReference>
<dbReference type="Gene3D" id="3.90.780.10">
    <property type="entry name" value="5'-Nucleotidase, C-terminal domain"/>
    <property type="match status" value="2"/>
</dbReference>
<feature type="chain" id="PRO_5043612779" description="Calcineurin-like phosphoesterase domain-containing protein" evidence="2">
    <location>
        <begin position="18"/>
        <end position="637"/>
    </location>
</feature>
<dbReference type="Proteomes" id="UP001369815">
    <property type="component" value="Unassembled WGS sequence"/>
</dbReference>
<dbReference type="FunFam" id="3.90.780.10:FF:000008">
    <property type="entry name" value="Ser/Thr protein phosphatase family"/>
    <property type="match status" value="1"/>
</dbReference>
<feature type="signal peptide" evidence="2">
    <location>
        <begin position="1"/>
        <end position="17"/>
    </location>
</feature>
<feature type="domain" description="Putative 5'-nucleotidase C-terminal" evidence="4">
    <location>
        <begin position="362"/>
        <end position="598"/>
    </location>
</feature>
<evidence type="ECO:0000256" key="1">
    <source>
        <dbReference type="SAM" id="MobiDB-lite"/>
    </source>
</evidence>
<dbReference type="FunFam" id="3.60.21.10:FF:000043">
    <property type="entry name" value="Ser/Thr protein phosphatase family"/>
    <property type="match status" value="1"/>
</dbReference>
<dbReference type="AlphaFoldDB" id="A0AAX6MUQ9"/>
<feature type="region of interest" description="Disordered" evidence="1">
    <location>
        <begin position="504"/>
        <end position="540"/>
    </location>
</feature>
<evidence type="ECO:0000259" key="4">
    <source>
        <dbReference type="Pfam" id="PF21953"/>
    </source>
</evidence>
<dbReference type="InterPro" id="IPR036907">
    <property type="entry name" value="5'-Nucleotdase_C_sf"/>
</dbReference>
<gene>
    <name evidence="5" type="ORF">Daesc_001636</name>
</gene>
<dbReference type="Pfam" id="PF21953">
    <property type="entry name" value="NadN_nucleosid_C"/>
    <property type="match status" value="1"/>
</dbReference>
<dbReference type="Pfam" id="PF00149">
    <property type="entry name" value="Metallophos"/>
    <property type="match status" value="1"/>
</dbReference>
<evidence type="ECO:0000313" key="5">
    <source>
        <dbReference type="EMBL" id="KAK6956359.1"/>
    </source>
</evidence>
<keyword evidence="2" id="KW-0732">Signal</keyword>
<keyword evidence="6" id="KW-1185">Reference proteome</keyword>
<dbReference type="SUPFAM" id="SSF55816">
    <property type="entry name" value="5'-nucleotidase (syn. UDP-sugar hydrolase), C-terminal domain"/>
    <property type="match status" value="1"/>
</dbReference>
<accession>A0AAX6MUQ9</accession>
<dbReference type="GO" id="GO:0005576">
    <property type="term" value="C:extracellular region"/>
    <property type="evidence" value="ECO:0007669"/>
    <property type="project" value="UniProtKB-ARBA"/>
</dbReference>
<dbReference type="InterPro" id="IPR041823">
    <property type="entry name" value="YHR202W_N"/>
</dbReference>
<dbReference type="InterPro" id="IPR006179">
    <property type="entry name" value="5_nucleotidase/apyrase"/>
</dbReference>
<dbReference type="InterPro" id="IPR053828">
    <property type="entry name" value="Nucleosidase_C"/>
</dbReference>
<dbReference type="PANTHER" id="PTHR11575:SF43">
    <property type="entry name" value="SER_THR PROTEIN PHOSPHATASE FAMILY (AFU_ORTHOLOGUE AFUA_3G04160)"/>
    <property type="match status" value="1"/>
</dbReference>
<dbReference type="GO" id="GO:0005829">
    <property type="term" value="C:cytosol"/>
    <property type="evidence" value="ECO:0007669"/>
    <property type="project" value="TreeGrafter"/>
</dbReference>
<name>A0AAX6MUQ9_9PEZI</name>
<sequence length="637" mass="70991">MIPRIILVASLATVARSSQPGAPAPVAAPMRDLEWGQINFIHTTDIHGWLGGHLQEPQYSADWGDYISFTSHMRKKADEKGVDLLVIDTGDRIEGNGLYDASNPKGKYSYDIFGEQTIDALCTGNHELYQETSVAREHNTTVPKFKHSYIASNLDYIEPETGNQIPQAQRYIKFTTKNLGYNVVALGFLFNFDRNANNSVVQPVEEAMKEEWFQKAIREKPDLFLVIGHVGLRMKEFEQIFKVIRDENWYTPIAFLGGHAHVRDARKFDDKAYAIASGRYFETIGFLSIDGIKKKSGSEVSAEAAVTFKRRYIDNNLFGLHYHTGLNESTFPTEHGRNVSRLIAEGRKALNLDDSFGCASQDLWMSRAPYPSDSSIFSWLETQVLPDSIVNEERKDVPRLAIVNTGAIRFDIFKGAFTKDSTYLISPFISRFNYIPDVPYAVASKVLELLNNGGPVFSSALDTQYLTIPEQAVPRGPFFEAASAETDNEGRRLLFADVDSPQKPLSLSGANSLSKQDEDKGKDDPELIGGYTTRDDLGDDGDDAIHSPIKFYAVPNCIQAKISFPSPPGNGDGNDTAPAPDPETVDLVFIDYVQPWVIKALQFSGGDYSNDNVKVYTNSTLTDVIAGWVKKHWKKDC</sequence>
<dbReference type="GO" id="GO:0016787">
    <property type="term" value="F:hydrolase activity"/>
    <property type="evidence" value="ECO:0007669"/>
    <property type="project" value="InterPro"/>
</dbReference>
<feature type="compositionally biased region" description="Polar residues" evidence="1">
    <location>
        <begin position="504"/>
        <end position="514"/>
    </location>
</feature>
<evidence type="ECO:0000256" key="2">
    <source>
        <dbReference type="SAM" id="SignalP"/>
    </source>
</evidence>
<proteinExistence type="predicted"/>
<feature type="compositionally biased region" description="Basic and acidic residues" evidence="1">
    <location>
        <begin position="515"/>
        <end position="525"/>
    </location>
</feature>
<dbReference type="GO" id="GO:0009166">
    <property type="term" value="P:nucleotide catabolic process"/>
    <property type="evidence" value="ECO:0007669"/>
    <property type="project" value="InterPro"/>
</dbReference>
<dbReference type="EMBL" id="JBANMG010000002">
    <property type="protein sequence ID" value="KAK6956359.1"/>
    <property type="molecule type" value="Genomic_DNA"/>
</dbReference>
<dbReference type="InterPro" id="IPR029052">
    <property type="entry name" value="Metallo-depent_PP-like"/>
</dbReference>
<reference evidence="5 6" key="1">
    <citation type="journal article" date="2024" name="Front Chem Biol">
        <title>Unveiling the potential of Daldinia eschscholtzii MFLUCC 19-0629 through bioactivity and bioinformatics studies for enhanced sustainable agriculture production.</title>
        <authorList>
            <person name="Brooks S."/>
            <person name="Weaver J.A."/>
            <person name="Klomchit A."/>
            <person name="Alharthi S.A."/>
            <person name="Onlamun T."/>
            <person name="Nurani R."/>
            <person name="Vong T.K."/>
            <person name="Alberti F."/>
            <person name="Greco C."/>
        </authorList>
    </citation>
    <scope>NUCLEOTIDE SEQUENCE [LARGE SCALE GENOMIC DNA]</scope>
    <source>
        <strain evidence="5">MFLUCC 19-0629</strain>
    </source>
</reference>
<dbReference type="FunFam" id="3.90.780.10:FF:000009">
    <property type="entry name" value="Ser/Thr protein phosphatase family"/>
    <property type="match status" value="1"/>
</dbReference>
<feature type="domain" description="Calcineurin-like phosphoesterase" evidence="3">
    <location>
        <begin position="39"/>
        <end position="262"/>
    </location>
</feature>
<comment type="caution">
    <text evidence="5">The sequence shown here is derived from an EMBL/GenBank/DDBJ whole genome shotgun (WGS) entry which is preliminary data.</text>
</comment>
<dbReference type="PIRSF" id="PIRSF017316">
    <property type="entry name" value="Pesterase_C1039"/>
    <property type="match status" value="1"/>
</dbReference>
<dbReference type="Gene3D" id="3.60.21.10">
    <property type="match status" value="1"/>
</dbReference>